<evidence type="ECO:0000256" key="3">
    <source>
        <dbReference type="ARBA" id="ARBA00022481"/>
    </source>
</evidence>
<dbReference type="GO" id="GO:0003746">
    <property type="term" value="F:translation elongation factor activity"/>
    <property type="evidence" value="ECO:0007669"/>
    <property type="project" value="UniProtKB-KW"/>
</dbReference>
<reference evidence="10 11" key="1">
    <citation type="submission" date="2017-11" db="EMBL/GenBank/DDBJ databases">
        <title>De novo assembly and phasing of dikaryotic genomes from two isolates of Puccinia coronata f. sp. avenae, the causal agent of oat crown rust.</title>
        <authorList>
            <person name="Miller M.E."/>
            <person name="Zhang Y."/>
            <person name="Omidvar V."/>
            <person name="Sperschneider J."/>
            <person name="Schwessinger B."/>
            <person name="Raley C."/>
            <person name="Palmer J.M."/>
            <person name="Garnica D."/>
            <person name="Upadhyaya N."/>
            <person name="Rathjen J."/>
            <person name="Taylor J.M."/>
            <person name="Park R.F."/>
            <person name="Dodds P.N."/>
            <person name="Hirsch C.D."/>
            <person name="Kianian S.F."/>
            <person name="Figueroa M."/>
        </authorList>
    </citation>
    <scope>NUCLEOTIDE SEQUENCE [LARGE SCALE GENOMIC DNA]</scope>
    <source>
        <strain evidence="10">12SD80</strain>
    </source>
</reference>
<evidence type="ECO:0000256" key="5">
    <source>
        <dbReference type="ARBA" id="ARBA00022741"/>
    </source>
</evidence>
<dbReference type="GO" id="GO:0005525">
    <property type="term" value="F:GTP binding"/>
    <property type="evidence" value="ECO:0007669"/>
    <property type="project" value="UniProtKB-KW"/>
</dbReference>
<dbReference type="EMBL" id="PGCI01000371">
    <property type="protein sequence ID" value="PLW28271.1"/>
    <property type="molecule type" value="Genomic_DNA"/>
</dbReference>
<dbReference type="PROSITE" id="PS51722">
    <property type="entry name" value="G_TR_2"/>
    <property type="match status" value="1"/>
</dbReference>
<dbReference type="FunFam" id="2.40.30.10:FF:000005">
    <property type="entry name" value="Elongation factor 1-alpha"/>
    <property type="match status" value="1"/>
</dbReference>
<evidence type="ECO:0000313" key="11">
    <source>
        <dbReference type="Proteomes" id="UP000235392"/>
    </source>
</evidence>
<dbReference type="AlphaFoldDB" id="A0A2N5TS21"/>
<dbReference type="InterPro" id="IPR050100">
    <property type="entry name" value="TRAFAC_GTPase_members"/>
</dbReference>
<evidence type="ECO:0000256" key="1">
    <source>
        <dbReference type="ARBA" id="ARBA00004496"/>
    </source>
</evidence>
<feature type="domain" description="Tr-type G" evidence="9">
    <location>
        <begin position="5"/>
        <end position="240"/>
    </location>
</feature>
<dbReference type="FunFam" id="2.40.30.10:FF:000003">
    <property type="entry name" value="Elongation factor 1-alpha"/>
    <property type="match status" value="1"/>
</dbReference>
<keyword evidence="4" id="KW-0963">Cytoplasm</keyword>
<dbReference type="Proteomes" id="UP000235392">
    <property type="component" value="Unassembled WGS sequence"/>
</dbReference>
<dbReference type="InterPro" id="IPR054696">
    <property type="entry name" value="GTP-eEF1A_C"/>
</dbReference>
<dbReference type="Pfam" id="PF03144">
    <property type="entry name" value="GTP_EFTU_D2"/>
    <property type="match status" value="1"/>
</dbReference>
<dbReference type="PROSITE" id="PS00301">
    <property type="entry name" value="G_TR_1"/>
    <property type="match status" value="1"/>
</dbReference>
<keyword evidence="7" id="KW-0648">Protein biosynthesis</keyword>
<keyword evidence="8" id="KW-0342">GTP-binding</keyword>
<evidence type="ECO:0000259" key="9">
    <source>
        <dbReference type="PROSITE" id="PS51722"/>
    </source>
</evidence>
<dbReference type="Gene3D" id="2.40.30.10">
    <property type="entry name" value="Translation factors"/>
    <property type="match status" value="2"/>
</dbReference>
<protein>
    <recommendedName>
        <fullName evidence="9">Tr-type G domain-containing protein</fullName>
    </recommendedName>
</protein>
<dbReference type="Pfam" id="PF00009">
    <property type="entry name" value="GTP_EFTU"/>
    <property type="match status" value="1"/>
</dbReference>
<dbReference type="InterPro" id="IPR009000">
    <property type="entry name" value="Transl_B-barrel_sf"/>
</dbReference>
<dbReference type="SUPFAM" id="SSF50447">
    <property type="entry name" value="Translation proteins"/>
    <property type="match status" value="1"/>
</dbReference>
<evidence type="ECO:0000256" key="7">
    <source>
        <dbReference type="ARBA" id="ARBA00022917"/>
    </source>
</evidence>
<dbReference type="SUPFAM" id="SSF52540">
    <property type="entry name" value="P-loop containing nucleoside triphosphate hydrolases"/>
    <property type="match status" value="1"/>
</dbReference>
<evidence type="ECO:0000313" key="10">
    <source>
        <dbReference type="EMBL" id="PLW28271.1"/>
    </source>
</evidence>
<evidence type="ECO:0000256" key="2">
    <source>
        <dbReference type="ARBA" id="ARBA00007249"/>
    </source>
</evidence>
<dbReference type="PRINTS" id="PR00315">
    <property type="entry name" value="ELONGATNFCT"/>
</dbReference>
<evidence type="ECO:0000256" key="8">
    <source>
        <dbReference type="ARBA" id="ARBA00023134"/>
    </source>
</evidence>
<keyword evidence="5" id="KW-0547">Nucleotide-binding</keyword>
<dbReference type="NCBIfam" id="NF008969">
    <property type="entry name" value="PRK12317.1"/>
    <property type="match status" value="1"/>
</dbReference>
<dbReference type="CDD" id="cd03693">
    <property type="entry name" value="EF1_alpha_II"/>
    <property type="match status" value="1"/>
</dbReference>
<comment type="caution">
    <text evidence="10">The sequence shown here is derived from an EMBL/GenBank/DDBJ whole genome shotgun (WGS) entry which is preliminary data.</text>
</comment>
<organism evidence="10 11">
    <name type="scientific">Puccinia coronata f. sp. avenae</name>
    <dbReference type="NCBI Taxonomy" id="200324"/>
    <lineage>
        <taxon>Eukaryota</taxon>
        <taxon>Fungi</taxon>
        <taxon>Dikarya</taxon>
        <taxon>Basidiomycota</taxon>
        <taxon>Pucciniomycotina</taxon>
        <taxon>Pucciniomycetes</taxon>
        <taxon>Pucciniales</taxon>
        <taxon>Pucciniaceae</taxon>
        <taxon>Puccinia</taxon>
    </lineage>
</organism>
<dbReference type="FunFam" id="3.40.50.300:FF:000211">
    <property type="entry name" value="Elongation factor 1-alpha"/>
    <property type="match status" value="1"/>
</dbReference>
<dbReference type="NCBIfam" id="TIGR00483">
    <property type="entry name" value="EF-1_alpha"/>
    <property type="match status" value="1"/>
</dbReference>
<keyword evidence="6" id="KW-0251">Elongation factor</keyword>
<dbReference type="InterPro" id="IPR031157">
    <property type="entry name" value="G_TR_CS"/>
</dbReference>
<dbReference type="PANTHER" id="PTHR23115">
    <property type="entry name" value="TRANSLATION FACTOR"/>
    <property type="match status" value="1"/>
</dbReference>
<dbReference type="InterPro" id="IPR009001">
    <property type="entry name" value="Transl_elong_EF1A/Init_IF2_C"/>
</dbReference>
<evidence type="ECO:0000256" key="6">
    <source>
        <dbReference type="ARBA" id="ARBA00022768"/>
    </source>
</evidence>
<proteinExistence type="inferred from homology"/>
<gene>
    <name evidence="10" type="ORF">PCASD_18349</name>
</gene>
<keyword evidence="3" id="KW-0488">Methylation</keyword>
<evidence type="ECO:0000256" key="4">
    <source>
        <dbReference type="ARBA" id="ARBA00022490"/>
    </source>
</evidence>
<dbReference type="InterPro" id="IPR000795">
    <property type="entry name" value="T_Tr_GTP-bd_dom"/>
</dbReference>
<comment type="similarity">
    <text evidence="2">Belongs to the TRAFAC class translation factor GTPase superfamily. Classic translation factor GTPase family. EF-Tu/EF-1A subfamily.</text>
</comment>
<name>A0A2N5TS21_9BASI</name>
<dbReference type="InterPro" id="IPR004161">
    <property type="entry name" value="EFTu-like_2"/>
</dbReference>
<dbReference type="GO" id="GO:0003924">
    <property type="term" value="F:GTPase activity"/>
    <property type="evidence" value="ECO:0007669"/>
    <property type="project" value="InterPro"/>
</dbReference>
<dbReference type="InterPro" id="IPR027417">
    <property type="entry name" value="P-loop_NTPase"/>
</dbReference>
<dbReference type="CDD" id="cd03705">
    <property type="entry name" value="EF1_alpha_III"/>
    <property type="match status" value="1"/>
</dbReference>
<dbReference type="Gene3D" id="3.40.50.300">
    <property type="entry name" value="P-loop containing nucleotide triphosphate hydrolases"/>
    <property type="match status" value="1"/>
</dbReference>
<dbReference type="InterPro" id="IPR004539">
    <property type="entry name" value="Transl_elong_EF1A_euk/arc"/>
</dbReference>
<dbReference type="SUPFAM" id="SSF50465">
    <property type="entry name" value="EF-Tu/eEF-1alpha/eIF2-gamma C-terminal domain"/>
    <property type="match status" value="1"/>
</dbReference>
<sequence>MGKEKGHVNIVVIGHVDSGKSTTTGHLIYKCGGIDKRTIEKFEKEAAELGKGSFKYAWVLDKLKAERERGITIDIALWKFETPKYYVTVIDAPGHRDFIKNMITGTSQADCAILIIAAGTGEFEAGISKDGQTREHALLAFTLGVRQLIVAINKMDTTKWSEQRYEEIVKETSNFVKKVGYNAKAIAFVPISGWHGDNMLEESTNMGWFKGWTKETKAGVSKGKTLLDAIDAIEPPVRPTDKPLRLPLQDVYKIGGIGTVPVGRVETGTIKAGMVVTFAPANVTTEVKSVEMHHEQLEAGMPGDNVGFNVKNVSVKDIRRGNVCGDTKQDPPKEAASFVAQVIVLNHPGQIGNGYCPVLDCHTAHIACKFDTLQQKIDRRTGKALEEAPKFVKSGDACLVKMVPSKAMCVEPFSDYPPLGRFAVRDMRQTVAVGVIKSCEKTDGKAAKVTKAAVKASKKSYKIAQGLVLSWHLFSVTLQPRMDFQDHFWRFYHRHFRIRSYIRP</sequence>
<dbReference type="CDD" id="cd01883">
    <property type="entry name" value="EF1_alpha"/>
    <property type="match status" value="1"/>
</dbReference>
<dbReference type="Pfam" id="PF22594">
    <property type="entry name" value="GTP-eEF1A_C"/>
    <property type="match status" value="1"/>
</dbReference>
<dbReference type="GO" id="GO:0005737">
    <property type="term" value="C:cytoplasm"/>
    <property type="evidence" value="ECO:0007669"/>
    <property type="project" value="UniProtKB-SubCell"/>
</dbReference>
<comment type="subcellular location">
    <subcellularLocation>
        <location evidence="1">Cytoplasm</location>
    </subcellularLocation>
</comment>
<accession>A0A2N5TS21</accession>